<dbReference type="PANTHER" id="PTHR11601">
    <property type="entry name" value="CYSTEINE DESULFURYLASE FAMILY MEMBER"/>
    <property type="match status" value="1"/>
</dbReference>
<gene>
    <name evidence="12" type="ORF">BAA01_01060</name>
</gene>
<dbReference type="GO" id="GO:0031071">
    <property type="term" value="F:cysteine desulfurase activity"/>
    <property type="evidence" value="ECO:0007669"/>
    <property type="project" value="UniProtKB-EC"/>
</dbReference>
<dbReference type="Pfam" id="PF00266">
    <property type="entry name" value="Aminotran_5"/>
    <property type="match status" value="1"/>
</dbReference>
<evidence type="ECO:0000256" key="7">
    <source>
        <dbReference type="ARBA" id="ARBA00023004"/>
    </source>
</evidence>
<dbReference type="InterPro" id="IPR015421">
    <property type="entry name" value="PyrdxlP-dep_Trfase_major"/>
</dbReference>
<dbReference type="Gene3D" id="3.90.1150.10">
    <property type="entry name" value="Aspartate Aminotransferase, domain 1"/>
    <property type="match status" value="1"/>
</dbReference>
<dbReference type="FunFam" id="3.40.640.10:FF:000084">
    <property type="entry name" value="IscS-like cysteine desulfurase"/>
    <property type="match status" value="1"/>
</dbReference>
<evidence type="ECO:0000256" key="3">
    <source>
        <dbReference type="ARBA" id="ARBA00012239"/>
    </source>
</evidence>
<dbReference type="Proteomes" id="UP000196475">
    <property type="component" value="Unassembled WGS sequence"/>
</dbReference>
<dbReference type="AlphaFoldDB" id="A0A1Y3PM43"/>
<keyword evidence="7" id="KW-0408">Iron</keyword>
<keyword evidence="5" id="KW-0479">Metal-binding</keyword>
<dbReference type="InterPro" id="IPR016454">
    <property type="entry name" value="Cysteine_dSase"/>
</dbReference>
<dbReference type="EMBL" id="LZRT01000061">
    <property type="protein sequence ID" value="OUM88442.1"/>
    <property type="molecule type" value="Genomic_DNA"/>
</dbReference>
<dbReference type="InterPro" id="IPR015422">
    <property type="entry name" value="PyrdxlP-dep_Trfase_small"/>
</dbReference>
<evidence type="ECO:0000259" key="11">
    <source>
        <dbReference type="Pfam" id="PF00266"/>
    </source>
</evidence>
<protein>
    <recommendedName>
        <fullName evidence="3">cysteine desulfurase</fullName>
        <ecNumber evidence="3">2.8.1.7</ecNumber>
    </recommendedName>
</protein>
<dbReference type="SUPFAM" id="SSF53383">
    <property type="entry name" value="PLP-dependent transferases"/>
    <property type="match status" value="1"/>
</dbReference>
<evidence type="ECO:0000256" key="6">
    <source>
        <dbReference type="ARBA" id="ARBA00022898"/>
    </source>
</evidence>
<evidence type="ECO:0000313" key="13">
    <source>
        <dbReference type="Proteomes" id="UP000196475"/>
    </source>
</evidence>
<accession>A0A1Y3PM43</accession>
<evidence type="ECO:0000256" key="5">
    <source>
        <dbReference type="ARBA" id="ARBA00022723"/>
    </source>
</evidence>
<sequence>MIYLDHAATTPVHPAVAEAMRPYLEDKFGNPSSLHRVGRIVRQAIDEAREVIASCLHADSSELIFTSGGTEADNLAVFGTAWAARERGMGNHVVTSSIEHHAVLDTCEFLEKMGFRVTYLPVNRHGEVDLDALEAALTDQTVLVSVMLGNNEVGTRQPIETIGSLVRERGAFFHTDAVQAMALESLDCRTLPVDLITISAHKINGPKGVGALYVSRRVPIEPLLHGGSQERRRRGGTENVAGIVGFKEAVMLPRQSMKERFEHYQGLRQTMIRELVERLGSERVVINGHPERVYPHILNVSFPGVDSETLLIRLDLEGVAASSGSACTAGSLQASHVLVAMGLEEDLIRSAVRFSFGHDTTEEEVVQAAKIVADIVQSLPSHSGV</sequence>
<dbReference type="PANTHER" id="PTHR11601:SF34">
    <property type="entry name" value="CYSTEINE DESULFURASE"/>
    <property type="match status" value="1"/>
</dbReference>
<comment type="similarity">
    <text evidence="2">Belongs to the class-V pyridoxal-phosphate-dependent aminotransferase family. NifS/IscS subfamily.</text>
</comment>
<comment type="cofactor">
    <cofactor evidence="1 10">
        <name>pyridoxal 5'-phosphate</name>
        <dbReference type="ChEBI" id="CHEBI:597326"/>
    </cofactor>
</comment>
<dbReference type="InterPro" id="IPR000192">
    <property type="entry name" value="Aminotrans_V_dom"/>
</dbReference>
<evidence type="ECO:0000256" key="9">
    <source>
        <dbReference type="ARBA" id="ARBA00050776"/>
    </source>
</evidence>
<evidence type="ECO:0000256" key="4">
    <source>
        <dbReference type="ARBA" id="ARBA00022679"/>
    </source>
</evidence>
<evidence type="ECO:0000256" key="10">
    <source>
        <dbReference type="RuleBase" id="RU004504"/>
    </source>
</evidence>
<comment type="caution">
    <text evidence="12">The sequence shown here is derived from an EMBL/GenBank/DDBJ whole genome shotgun (WGS) entry which is preliminary data.</text>
</comment>
<comment type="catalytic activity">
    <reaction evidence="9">
        <text>(sulfur carrier)-H + L-cysteine = (sulfur carrier)-SH + L-alanine</text>
        <dbReference type="Rhea" id="RHEA:43892"/>
        <dbReference type="Rhea" id="RHEA-COMP:14737"/>
        <dbReference type="Rhea" id="RHEA-COMP:14739"/>
        <dbReference type="ChEBI" id="CHEBI:29917"/>
        <dbReference type="ChEBI" id="CHEBI:35235"/>
        <dbReference type="ChEBI" id="CHEBI:57972"/>
        <dbReference type="ChEBI" id="CHEBI:64428"/>
        <dbReference type="EC" id="2.8.1.7"/>
    </reaction>
</comment>
<evidence type="ECO:0000313" key="12">
    <source>
        <dbReference type="EMBL" id="OUM88442.1"/>
    </source>
</evidence>
<dbReference type="InterPro" id="IPR020578">
    <property type="entry name" value="Aminotrans_V_PyrdxlP_BS"/>
</dbReference>
<dbReference type="GO" id="GO:0051536">
    <property type="term" value="F:iron-sulfur cluster binding"/>
    <property type="evidence" value="ECO:0007669"/>
    <property type="project" value="UniProtKB-KW"/>
</dbReference>
<dbReference type="EC" id="2.8.1.7" evidence="3"/>
<evidence type="ECO:0000256" key="1">
    <source>
        <dbReference type="ARBA" id="ARBA00001933"/>
    </source>
</evidence>
<proteinExistence type="inferred from homology"/>
<dbReference type="GO" id="GO:0046872">
    <property type="term" value="F:metal ion binding"/>
    <property type="evidence" value="ECO:0007669"/>
    <property type="project" value="UniProtKB-KW"/>
</dbReference>
<dbReference type="Gene3D" id="1.10.260.50">
    <property type="match status" value="1"/>
</dbReference>
<evidence type="ECO:0000256" key="2">
    <source>
        <dbReference type="ARBA" id="ARBA00006490"/>
    </source>
</evidence>
<evidence type="ECO:0000256" key="8">
    <source>
        <dbReference type="ARBA" id="ARBA00023014"/>
    </source>
</evidence>
<dbReference type="Gene3D" id="3.40.640.10">
    <property type="entry name" value="Type I PLP-dependent aspartate aminotransferase-like (Major domain)"/>
    <property type="match status" value="1"/>
</dbReference>
<feature type="domain" description="Aminotransferase class V" evidence="11">
    <location>
        <begin position="2"/>
        <end position="365"/>
    </location>
</feature>
<name>A0A1Y3PM43_9BACI</name>
<keyword evidence="6" id="KW-0663">Pyridoxal phosphate</keyword>
<keyword evidence="4" id="KW-0808">Transferase</keyword>
<organism evidence="12 13">
    <name type="scientific">Bacillus thermozeamaize</name>
    <dbReference type="NCBI Taxonomy" id="230954"/>
    <lineage>
        <taxon>Bacteria</taxon>
        <taxon>Bacillati</taxon>
        <taxon>Bacillota</taxon>
        <taxon>Bacilli</taxon>
        <taxon>Bacillales</taxon>
        <taxon>Bacillaceae</taxon>
        <taxon>Bacillus</taxon>
    </lineage>
</organism>
<dbReference type="PIRSF" id="PIRSF005572">
    <property type="entry name" value="NifS"/>
    <property type="match status" value="1"/>
</dbReference>
<reference evidence="13" key="1">
    <citation type="submission" date="2016-06" db="EMBL/GenBank/DDBJ databases">
        <authorList>
            <person name="Nascimento L."/>
            <person name="Pereira R.V."/>
            <person name="Martins L.F."/>
            <person name="Quaggio R.B."/>
            <person name="Silva A.M."/>
            <person name="Setubal J.C."/>
        </authorList>
    </citation>
    <scope>NUCLEOTIDE SEQUENCE [LARGE SCALE GENOMIC DNA]</scope>
</reference>
<keyword evidence="8" id="KW-0411">Iron-sulfur</keyword>
<dbReference type="InterPro" id="IPR015424">
    <property type="entry name" value="PyrdxlP-dep_Trfase"/>
</dbReference>
<dbReference type="PROSITE" id="PS00595">
    <property type="entry name" value="AA_TRANSFER_CLASS_5"/>
    <property type="match status" value="1"/>
</dbReference>